<feature type="transmembrane region" description="Helical" evidence="1">
    <location>
        <begin position="87"/>
        <end position="106"/>
    </location>
</feature>
<evidence type="ECO:0000313" key="2">
    <source>
        <dbReference type="EMBL" id="WOE74846.1"/>
    </source>
</evidence>
<evidence type="ECO:0000313" key="3">
    <source>
        <dbReference type="Proteomes" id="UP001302429"/>
    </source>
</evidence>
<accession>A0AA97F5Z6</accession>
<gene>
    <name evidence="2" type="ORF">RB602_13535</name>
</gene>
<keyword evidence="3" id="KW-1185">Reference proteome</keyword>
<dbReference type="Proteomes" id="UP001302429">
    <property type="component" value="Chromosome"/>
</dbReference>
<proteinExistence type="predicted"/>
<dbReference type="RefSeq" id="WP_317081231.1">
    <property type="nucleotide sequence ID" value="NZ_CP136594.1"/>
</dbReference>
<dbReference type="EMBL" id="CP136594">
    <property type="protein sequence ID" value="WOE74846.1"/>
    <property type="molecule type" value="Genomic_DNA"/>
</dbReference>
<dbReference type="AlphaFoldDB" id="A0AA97F5Z6"/>
<organism evidence="2 3">
    <name type="scientific">Alterisphingorhabdus coralli</name>
    <dbReference type="NCBI Taxonomy" id="3071408"/>
    <lineage>
        <taxon>Bacteria</taxon>
        <taxon>Pseudomonadati</taxon>
        <taxon>Pseudomonadota</taxon>
        <taxon>Alphaproteobacteria</taxon>
        <taxon>Sphingomonadales</taxon>
        <taxon>Sphingomonadaceae</taxon>
        <taxon>Alterisphingorhabdus (ex Yan et al. 2024)</taxon>
    </lineage>
</organism>
<keyword evidence="1" id="KW-0812">Transmembrane</keyword>
<name>A0AA97F5Z6_9SPHN</name>
<keyword evidence="1" id="KW-1133">Transmembrane helix</keyword>
<evidence type="ECO:0008006" key="4">
    <source>
        <dbReference type="Google" id="ProtNLM"/>
    </source>
</evidence>
<dbReference type="KEGG" id="acoa:RB602_13535"/>
<protein>
    <recommendedName>
        <fullName evidence="4">DUF2178 domain-containing protein</fullName>
    </recommendedName>
</protein>
<sequence>MPFHEKIAWAALLTIIGGFGAYFSSLIYAASTDTVSLDYFIGLLIVVVVGVVVVMIIATSAIAIMAREDAHANRDERDQMVSNRATSIAYFILLIGVIIAVFSVHLGAGLFWILNAILAVIVVSEAIRYGAKIWQYRQG</sequence>
<feature type="transmembrane region" description="Helical" evidence="1">
    <location>
        <begin position="112"/>
        <end position="131"/>
    </location>
</feature>
<evidence type="ECO:0000256" key="1">
    <source>
        <dbReference type="SAM" id="Phobius"/>
    </source>
</evidence>
<reference evidence="2 3" key="1">
    <citation type="submission" date="2023-10" db="EMBL/GenBank/DDBJ databases">
        <title>Complete genome sequence of a Sphingomonadaceae bacterium.</title>
        <authorList>
            <person name="Yan C."/>
        </authorList>
    </citation>
    <scope>NUCLEOTIDE SEQUENCE [LARGE SCALE GENOMIC DNA]</scope>
    <source>
        <strain evidence="2 3">SCSIO 66989</strain>
    </source>
</reference>
<feature type="transmembrane region" description="Helical" evidence="1">
    <location>
        <begin position="39"/>
        <end position="66"/>
    </location>
</feature>
<keyword evidence="1" id="KW-0472">Membrane</keyword>